<gene>
    <name evidence="1" type="ORF">C1H46_045625</name>
</gene>
<protein>
    <submittedName>
        <fullName evidence="1">Uncharacterized protein</fullName>
    </submittedName>
</protein>
<dbReference type="Proteomes" id="UP000315295">
    <property type="component" value="Unassembled WGS sequence"/>
</dbReference>
<organism evidence="1 2">
    <name type="scientific">Malus baccata</name>
    <name type="common">Siberian crab apple</name>
    <name type="synonym">Pyrus baccata</name>
    <dbReference type="NCBI Taxonomy" id="106549"/>
    <lineage>
        <taxon>Eukaryota</taxon>
        <taxon>Viridiplantae</taxon>
        <taxon>Streptophyta</taxon>
        <taxon>Embryophyta</taxon>
        <taxon>Tracheophyta</taxon>
        <taxon>Spermatophyta</taxon>
        <taxon>Magnoliopsida</taxon>
        <taxon>eudicotyledons</taxon>
        <taxon>Gunneridae</taxon>
        <taxon>Pentapetalae</taxon>
        <taxon>rosids</taxon>
        <taxon>fabids</taxon>
        <taxon>Rosales</taxon>
        <taxon>Rosaceae</taxon>
        <taxon>Amygdaloideae</taxon>
        <taxon>Maleae</taxon>
        <taxon>Malus</taxon>
    </lineage>
</organism>
<dbReference type="AlphaFoldDB" id="A0A540K4P6"/>
<proteinExistence type="predicted"/>
<evidence type="ECO:0000313" key="1">
    <source>
        <dbReference type="EMBL" id="TQD68842.1"/>
    </source>
</evidence>
<name>A0A540K4P6_MALBA</name>
<sequence length="56" mass="6434">MVKFVTQLHYLQNFVESTFNALPSNQVKGRIVLEEVCEGPMGQGLQKYKACLLRLY</sequence>
<accession>A0A540K4P6</accession>
<reference evidence="1 2" key="1">
    <citation type="journal article" date="2019" name="G3 (Bethesda)">
        <title>Sequencing of a Wild Apple (Malus baccata) Genome Unravels the Differences Between Cultivated and Wild Apple Species Regarding Disease Resistance and Cold Tolerance.</title>
        <authorList>
            <person name="Chen X."/>
        </authorList>
    </citation>
    <scope>NUCLEOTIDE SEQUENCE [LARGE SCALE GENOMIC DNA]</scope>
    <source>
        <strain evidence="2">cv. Shandingzi</strain>
        <tissue evidence="1">Leaves</tissue>
    </source>
</reference>
<evidence type="ECO:0000313" key="2">
    <source>
        <dbReference type="Proteomes" id="UP000315295"/>
    </source>
</evidence>
<keyword evidence="2" id="KW-1185">Reference proteome</keyword>
<comment type="caution">
    <text evidence="1">The sequence shown here is derived from an EMBL/GenBank/DDBJ whole genome shotgun (WGS) entry which is preliminary data.</text>
</comment>
<dbReference type="EMBL" id="VIEB01008124">
    <property type="protein sequence ID" value="TQD68842.1"/>
    <property type="molecule type" value="Genomic_DNA"/>
</dbReference>